<dbReference type="PANTHER" id="PTHR43080:SF2">
    <property type="entry name" value="CBS DOMAIN-CONTAINING PROTEIN"/>
    <property type="match status" value="1"/>
</dbReference>
<evidence type="ECO:0000313" key="4">
    <source>
        <dbReference type="EMBL" id="QIS12521.1"/>
    </source>
</evidence>
<dbReference type="Gene3D" id="3.10.580.10">
    <property type="entry name" value="CBS-domain"/>
    <property type="match status" value="1"/>
</dbReference>
<reference evidence="4 5" key="1">
    <citation type="journal article" date="2019" name="ACS Chem. Biol.">
        <title>Identification and Mobilization of a Cryptic Antibiotic Biosynthesis Gene Locus from a Human-Pathogenic Nocardia Isolate.</title>
        <authorList>
            <person name="Herisse M."/>
            <person name="Ishida K."/>
            <person name="Porter J.L."/>
            <person name="Howden B."/>
            <person name="Hertweck C."/>
            <person name="Stinear T.P."/>
            <person name="Pidot S.J."/>
        </authorList>
    </citation>
    <scope>NUCLEOTIDE SEQUENCE [LARGE SCALE GENOMIC DNA]</scope>
    <source>
        <strain evidence="4 5">AUSMDU00012717</strain>
    </source>
</reference>
<dbReference type="PROSITE" id="PS51371">
    <property type="entry name" value="CBS"/>
    <property type="match status" value="2"/>
</dbReference>
<proteinExistence type="predicted"/>
<dbReference type="AlphaFoldDB" id="A0A6G9YH53"/>
<evidence type="ECO:0000256" key="1">
    <source>
        <dbReference type="ARBA" id="ARBA00023122"/>
    </source>
</evidence>
<dbReference type="KEGG" id="nah:F5544_23310"/>
<name>A0A6G9YH53_9NOCA</name>
<feature type="domain" description="CBS" evidence="3">
    <location>
        <begin position="8"/>
        <end position="66"/>
    </location>
</feature>
<protein>
    <submittedName>
        <fullName evidence="4">CBS domain-containing protein</fullName>
    </submittedName>
</protein>
<organism evidence="4 5">
    <name type="scientific">Nocardia arthritidis</name>
    <dbReference type="NCBI Taxonomy" id="228602"/>
    <lineage>
        <taxon>Bacteria</taxon>
        <taxon>Bacillati</taxon>
        <taxon>Actinomycetota</taxon>
        <taxon>Actinomycetes</taxon>
        <taxon>Mycobacteriales</taxon>
        <taxon>Nocardiaceae</taxon>
        <taxon>Nocardia</taxon>
    </lineage>
</organism>
<dbReference type="InterPro" id="IPR000644">
    <property type="entry name" value="CBS_dom"/>
</dbReference>
<accession>A0A6G9YH53</accession>
<dbReference type="SMART" id="SM00116">
    <property type="entry name" value="CBS"/>
    <property type="match status" value="2"/>
</dbReference>
<dbReference type="InterPro" id="IPR046342">
    <property type="entry name" value="CBS_dom_sf"/>
</dbReference>
<dbReference type="PANTHER" id="PTHR43080">
    <property type="entry name" value="CBS DOMAIN-CONTAINING PROTEIN CBSX3, MITOCHONDRIAL"/>
    <property type="match status" value="1"/>
</dbReference>
<keyword evidence="1 2" id="KW-0129">CBS domain</keyword>
<feature type="domain" description="CBS" evidence="3">
    <location>
        <begin position="73"/>
        <end position="132"/>
    </location>
</feature>
<dbReference type="Pfam" id="PF00571">
    <property type="entry name" value="CBS"/>
    <property type="match status" value="2"/>
</dbReference>
<dbReference type="SUPFAM" id="SSF54631">
    <property type="entry name" value="CBS-domain pair"/>
    <property type="match status" value="1"/>
</dbReference>
<sequence length="151" mass="15915">MTTAQVVMQPDVVHIGVRDTMAAAAERMRTLDIGALPICDGEGHPVGIVTDRDIVVKCVALGQNPKSTTAGELAQGAAALYTVDVATELADAMELMQRMQIRRLPVTERGKLVGIITEADLARRLPEQVVGEFVEAVCAQHLPLSGDGGGS</sequence>
<evidence type="ECO:0000259" key="3">
    <source>
        <dbReference type="PROSITE" id="PS51371"/>
    </source>
</evidence>
<dbReference type="RefSeq" id="WP_167475195.1">
    <property type="nucleotide sequence ID" value="NZ_CP046172.1"/>
</dbReference>
<gene>
    <name evidence="4" type="ORF">F5544_23310</name>
</gene>
<dbReference type="InterPro" id="IPR051257">
    <property type="entry name" value="Diverse_CBS-Domain"/>
</dbReference>
<evidence type="ECO:0000256" key="2">
    <source>
        <dbReference type="PROSITE-ProRule" id="PRU00703"/>
    </source>
</evidence>
<evidence type="ECO:0000313" key="5">
    <source>
        <dbReference type="Proteomes" id="UP000503540"/>
    </source>
</evidence>
<keyword evidence="5" id="KW-1185">Reference proteome</keyword>
<dbReference type="EMBL" id="CP046172">
    <property type="protein sequence ID" value="QIS12521.1"/>
    <property type="molecule type" value="Genomic_DNA"/>
</dbReference>
<dbReference type="Proteomes" id="UP000503540">
    <property type="component" value="Chromosome"/>
</dbReference>